<keyword evidence="3" id="KW-1185">Reference proteome</keyword>
<gene>
    <name evidence="2" type="ORF">GCM10019016_008530</name>
</gene>
<evidence type="ECO:0000313" key="2">
    <source>
        <dbReference type="EMBL" id="GAA3493754.1"/>
    </source>
</evidence>
<dbReference type="RefSeq" id="WP_193460136.1">
    <property type="nucleotide sequence ID" value="NZ_BAAAXF010000014.1"/>
</dbReference>
<dbReference type="Proteomes" id="UP001501455">
    <property type="component" value="Unassembled WGS sequence"/>
</dbReference>
<comment type="caution">
    <text evidence="2">The sequence shown here is derived from an EMBL/GenBank/DDBJ whole genome shotgun (WGS) entry which is preliminary data.</text>
</comment>
<evidence type="ECO:0008006" key="4">
    <source>
        <dbReference type="Google" id="ProtNLM"/>
    </source>
</evidence>
<feature type="region of interest" description="Disordered" evidence="1">
    <location>
        <begin position="257"/>
        <end position="294"/>
    </location>
</feature>
<evidence type="ECO:0000256" key="1">
    <source>
        <dbReference type="SAM" id="MobiDB-lite"/>
    </source>
</evidence>
<dbReference type="EMBL" id="BAAAXF010000014">
    <property type="protein sequence ID" value="GAA3493754.1"/>
    <property type="molecule type" value="Genomic_DNA"/>
</dbReference>
<reference evidence="3" key="1">
    <citation type="journal article" date="2019" name="Int. J. Syst. Evol. Microbiol.">
        <title>The Global Catalogue of Microorganisms (GCM) 10K type strain sequencing project: providing services to taxonomists for standard genome sequencing and annotation.</title>
        <authorList>
            <consortium name="The Broad Institute Genomics Platform"/>
            <consortium name="The Broad Institute Genome Sequencing Center for Infectious Disease"/>
            <person name="Wu L."/>
            <person name="Ma J."/>
        </authorList>
    </citation>
    <scope>NUCLEOTIDE SEQUENCE [LARGE SCALE GENOMIC DNA]</scope>
    <source>
        <strain evidence="3">JCM 4816</strain>
    </source>
</reference>
<organism evidence="2 3">
    <name type="scientific">Streptomyces prasinosporus</name>
    <dbReference type="NCBI Taxonomy" id="68256"/>
    <lineage>
        <taxon>Bacteria</taxon>
        <taxon>Bacillati</taxon>
        <taxon>Actinomycetota</taxon>
        <taxon>Actinomycetes</taxon>
        <taxon>Kitasatosporales</taxon>
        <taxon>Streptomycetaceae</taxon>
        <taxon>Streptomyces</taxon>
        <taxon>Streptomyces albogriseolus group</taxon>
    </lineage>
</organism>
<feature type="compositionally biased region" description="Basic and acidic residues" evidence="1">
    <location>
        <begin position="283"/>
        <end position="294"/>
    </location>
</feature>
<protein>
    <recommendedName>
        <fullName evidence="4">PE-PGRS family protein</fullName>
    </recommendedName>
</protein>
<name>A0ABP6TEX0_9ACTN</name>
<proteinExistence type="predicted"/>
<evidence type="ECO:0000313" key="3">
    <source>
        <dbReference type="Proteomes" id="UP001501455"/>
    </source>
</evidence>
<accession>A0ABP6TEX0</accession>
<sequence>MLITPDPATPAGAAIIDLATLMDVLQARTGEWPGAETADILSGWLSRFSFAVPTALTAQRAGRAWVLRRWDRRSEEVTLWSDEASALASLAQHVRSCWDNVAGTDGVPLLPPADDRTAVDVYYGPVEDRCDEDYTLRAYDVLRHGASTRRLSLSDGQACAEANSAAVFHPMEGTDDEGLPCIEIAGVLVFAYLDADTRAVRVSVHLDTTDEQVLLADGTVPVQVDVEDATVFTSPPTSPAPTPTGWRARLGRLARRATRPGGGERRGVVPETAGCCEGPGPCHEARPPEEQRAA</sequence>